<name>A0A4Y2A6K6_ARAVE</name>
<comment type="caution">
    <text evidence="2">The sequence shown here is derived from an EMBL/GenBank/DDBJ whole genome shotgun (WGS) entry which is preliminary data.</text>
</comment>
<evidence type="ECO:0000313" key="3">
    <source>
        <dbReference type="Proteomes" id="UP000499080"/>
    </source>
</evidence>
<feature type="compositionally biased region" description="Polar residues" evidence="1">
    <location>
        <begin position="160"/>
        <end position="190"/>
    </location>
</feature>
<proteinExistence type="predicted"/>
<organism evidence="2 3">
    <name type="scientific">Araneus ventricosus</name>
    <name type="common">Orbweaver spider</name>
    <name type="synonym">Epeira ventricosa</name>
    <dbReference type="NCBI Taxonomy" id="182803"/>
    <lineage>
        <taxon>Eukaryota</taxon>
        <taxon>Metazoa</taxon>
        <taxon>Ecdysozoa</taxon>
        <taxon>Arthropoda</taxon>
        <taxon>Chelicerata</taxon>
        <taxon>Arachnida</taxon>
        <taxon>Araneae</taxon>
        <taxon>Araneomorphae</taxon>
        <taxon>Entelegynae</taxon>
        <taxon>Araneoidea</taxon>
        <taxon>Araneidae</taxon>
        <taxon>Araneus</taxon>
    </lineage>
</organism>
<keyword evidence="3" id="KW-1185">Reference proteome</keyword>
<protein>
    <submittedName>
        <fullName evidence="2">Uncharacterized protein</fullName>
    </submittedName>
</protein>
<feature type="region of interest" description="Disordered" evidence="1">
    <location>
        <begin position="146"/>
        <end position="219"/>
    </location>
</feature>
<gene>
    <name evidence="2" type="ORF">AVEN_235480_1</name>
</gene>
<dbReference type="Proteomes" id="UP000499080">
    <property type="component" value="Unassembled WGS sequence"/>
</dbReference>
<reference evidence="2 3" key="1">
    <citation type="journal article" date="2019" name="Sci. Rep.">
        <title>Orb-weaving spider Araneus ventricosus genome elucidates the spidroin gene catalogue.</title>
        <authorList>
            <person name="Kono N."/>
            <person name="Nakamura H."/>
            <person name="Ohtoshi R."/>
            <person name="Moran D.A.P."/>
            <person name="Shinohara A."/>
            <person name="Yoshida Y."/>
            <person name="Fujiwara M."/>
            <person name="Mori M."/>
            <person name="Tomita M."/>
            <person name="Arakawa K."/>
        </authorList>
    </citation>
    <scope>NUCLEOTIDE SEQUENCE [LARGE SCALE GENOMIC DNA]</scope>
</reference>
<evidence type="ECO:0000256" key="1">
    <source>
        <dbReference type="SAM" id="MobiDB-lite"/>
    </source>
</evidence>
<sequence>MPKKEHDKKCDERRFSSVIYDPGSTLSNFTSQISLHFTLYLRNRSHKFHFTLHTLPITHFAPRHGANDPFLAPPHNARDPFLAPPHNAHDPFLAPPHNAHDPFLSLPHNDLDPFLAPLHNAQNHHTFSLYIITFFTTTQHFFSTPPHISQSHDTYPHTPSHISQNHNTSLHTPSRISQNQQRISAHSTTDFPKPRHIPTHSTTDFPKPQHIYPHSNKLPTTYSLHTPTSHDYNPFTSPNSYDHGTFTPLHTSHHHKTSLLHHTYLTIMTRFLSHHHLILSPHLQH</sequence>
<accession>A0A4Y2A6K6</accession>
<dbReference type="EMBL" id="BGPR01000005">
    <property type="protein sequence ID" value="GBL74564.1"/>
    <property type="molecule type" value="Genomic_DNA"/>
</dbReference>
<dbReference type="AlphaFoldDB" id="A0A4Y2A6K6"/>
<evidence type="ECO:0000313" key="2">
    <source>
        <dbReference type="EMBL" id="GBL74564.1"/>
    </source>
</evidence>